<dbReference type="SUPFAM" id="SSF89562">
    <property type="entry name" value="RraA-like"/>
    <property type="match status" value="1"/>
</dbReference>
<evidence type="ECO:0000313" key="10">
    <source>
        <dbReference type="EMBL" id="KAB2616741.1"/>
    </source>
</evidence>
<comment type="subunit">
    <text evidence="3 9">Homotrimer.</text>
</comment>
<evidence type="ECO:0000313" key="11">
    <source>
        <dbReference type="Proteomes" id="UP000327157"/>
    </source>
</evidence>
<dbReference type="CDD" id="cd16841">
    <property type="entry name" value="RraA_family"/>
    <property type="match status" value="1"/>
</dbReference>
<comment type="catalytic activity">
    <reaction evidence="1 9">
        <text>4-hydroxy-4-methyl-2-oxoglutarate = 2 pyruvate</text>
        <dbReference type="Rhea" id="RHEA:22748"/>
        <dbReference type="ChEBI" id="CHEBI:15361"/>
        <dbReference type="ChEBI" id="CHEBI:58276"/>
        <dbReference type="EC" id="4.1.3.17"/>
    </reaction>
</comment>
<dbReference type="GO" id="GO:0008948">
    <property type="term" value="F:oxaloacetate decarboxylase activity"/>
    <property type="evidence" value="ECO:0007669"/>
    <property type="project" value="UniProtKB-EC"/>
</dbReference>
<keyword evidence="4 8" id="KW-0479">Metal-binding</keyword>
<keyword evidence="11" id="KW-1185">Reference proteome</keyword>
<gene>
    <name evidence="10" type="ORF">D8674_023329</name>
</gene>
<dbReference type="EC" id="4.1.1.112" evidence="9"/>
<dbReference type="InterPro" id="IPR005493">
    <property type="entry name" value="RraA/RraA-like"/>
</dbReference>
<dbReference type="PANTHER" id="PTHR33254">
    <property type="entry name" value="4-HYDROXY-4-METHYL-2-OXOGLUTARATE ALDOLASE 3-RELATED"/>
    <property type="match status" value="1"/>
</dbReference>
<accession>A0A5N5GS59</accession>
<feature type="binding site" evidence="8">
    <location>
        <position position="241"/>
    </location>
    <ligand>
        <name>Mg(2+)</name>
        <dbReference type="ChEBI" id="CHEBI:18420"/>
    </ligand>
</feature>
<dbReference type="NCBIfam" id="TIGR01935">
    <property type="entry name" value="NOT-MenG"/>
    <property type="match status" value="1"/>
</dbReference>
<dbReference type="GO" id="GO:0051252">
    <property type="term" value="P:regulation of RNA metabolic process"/>
    <property type="evidence" value="ECO:0007669"/>
    <property type="project" value="InterPro"/>
</dbReference>
<feature type="binding site" evidence="8">
    <location>
        <position position="240"/>
    </location>
    <ligand>
        <name>substrate</name>
    </ligand>
</feature>
<dbReference type="InterPro" id="IPR036704">
    <property type="entry name" value="RraA/RraA-like_sf"/>
</dbReference>
<comment type="catalytic activity">
    <reaction evidence="7 9">
        <text>oxaloacetate + H(+) = pyruvate + CO2</text>
        <dbReference type="Rhea" id="RHEA:15641"/>
        <dbReference type="ChEBI" id="CHEBI:15361"/>
        <dbReference type="ChEBI" id="CHEBI:15378"/>
        <dbReference type="ChEBI" id="CHEBI:16452"/>
        <dbReference type="ChEBI" id="CHEBI:16526"/>
        <dbReference type="EC" id="4.1.1.112"/>
    </reaction>
</comment>
<reference evidence="10 11" key="3">
    <citation type="submission" date="2019-11" db="EMBL/GenBank/DDBJ databases">
        <title>A de novo genome assembly of a pear dwarfing rootstock.</title>
        <authorList>
            <person name="Wang F."/>
            <person name="Wang J."/>
            <person name="Li S."/>
            <person name="Zhang Y."/>
            <person name="Fang M."/>
            <person name="Ma L."/>
            <person name="Zhao Y."/>
            <person name="Jiang S."/>
        </authorList>
    </citation>
    <scope>NUCLEOTIDE SEQUENCE [LARGE SCALE GENOMIC DNA]</scope>
    <source>
        <strain evidence="10">S2</strain>
        <tissue evidence="10">Leaf</tissue>
    </source>
</reference>
<keyword evidence="5 9" id="KW-0456">Lyase</keyword>
<keyword evidence="8" id="KW-0460">Magnesium</keyword>
<evidence type="ECO:0000256" key="1">
    <source>
        <dbReference type="ARBA" id="ARBA00001342"/>
    </source>
</evidence>
<evidence type="ECO:0000256" key="4">
    <source>
        <dbReference type="ARBA" id="ARBA00022723"/>
    </source>
</evidence>
<dbReference type="Gene3D" id="3.50.30.40">
    <property type="entry name" value="Ribonuclease E inhibitor RraA/RraA-like"/>
    <property type="match status" value="1"/>
</dbReference>
<dbReference type="InterPro" id="IPR010203">
    <property type="entry name" value="RraA"/>
</dbReference>
<comment type="cofactor">
    <cofactor evidence="9">
        <name>a divalent metal cation</name>
        <dbReference type="ChEBI" id="CHEBI:60240"/>
    </cofactor>
</comment>
<evidence type="ECO:0000256" key="7">
    <source>
        <dbReference type="ARBA" id="ARBA00047973"/>
    </source>
</evidence>
<reference evidence="11" key="2">
    <citation type="submission" date="2019-10" db="EMBL/GenBank/DDBJ databases">
        <title>A de novo genome assembly of a pear dwarfing rootstock.</title>
        <authorList>
            <person name="Wang F."/>
            <person name="Wang J."/>
            <person name="Li S."/>
            <person name="Zhang Y."/>
            <person name="Fang M."/>
            <person name="Ma L."/>
            <person name="Zhao Y."/>
            <person name="Jiang S."/>
        </authorList>
    </citation>
    <scope>NUCLEOTIDE SEQUENCE [LARGE SCALE GENOMIC DNA]</scope>
</reference>
<dbReference type="GO" id="GO:0046872">
    <property type="term" value="F:metal ion binding"/>
    <property type="evidence" value="ECO:0007669"/>
    <property type="project" value="UniProtKB-KW"/>
</dbReference>
<dbReference type="Pfam" id="PF03737">
    <property type="entry name" value="RraA-like"/>
    <property type="match status" value="1"/>
</dbReference>
<comment type="caution">
    <text evidence="10">The sequence shown here is derived from an EMBL/GenBank/DDBJ whole genome shotgun (WGS) entry which is preliminary data.</text>
</comment>
<evidence type="ECO:0000256" key="9">
    <source>
        <dbReference type="RuleBase" id="RU004338"/>
    </source>
</evidence>
<dbReference type="GO" id="GO:0047443">
    <property type="term" value="F:4-hydroxy-4-methyl-2-oxoglutarate aldolase activity"/>
    <property type="evidence" value="ECO:0007669"/>
    <property type="project" value="UniProtKB-EC"/>
</dbReference>
<dbReference type="NCBIfam" id="NF006875">
    <property type="entry name" value="PRK09372.1"/>
    <property type="match status" value="1"/>
</dbReference>
<evidence type="ECO:0000256" key="6">
    <source>
        <dbReference type="ARBA" id="ARBA00025046"/>
    </source>
</evidence>
<dbReference type="EMBL" id="SMOL01000402">
    <property type="protein sequence ID" value="KAB2616741.1"/>
    <property type="molecule type" value="Genomic_DNA"/>
</dbReference>
<proteinExistence type="inferred from homology"/>
<sequence length="303" mass="32865">MAVPHPSTPAIQGSNSSIAIQKIDSIVPIKLQRENYLFWKLLFEAIFKRYMLTGIVDGSEPCPSTFLADEKGNDRANPAFDIWHEKDQSIIALMKATISEDVLPLTVGLTSSRDLWLNLEKRFGVAGVSSEYRRKLAAASLATTDVCDANAVLLESGELRLVPPIFQKYGKREAFSGPIVTVKVFEDNTLIVELLATKGEGRVLVVDGEGSLRRAVTGGMLAKCAEIMGWSGIVINGCIRDVDEVNGCEIGVRALATCPVRPVKSDGGQKHVPINIGGVWIHEGEWLYADGDGILISTSQLSI</sequence>
<dbReference type="OrthoDB" id="1476984at2759"/>
<evidence type="ECO:0000256" key="8">
    <source>
        <dbReference type="PIRSR" id="PIRSR605493-1"/>
    </source>
</evidence>
<dbReference type="GO" id="GO:0008428">
    <property type="term" value="F:ribonuclease inhibitor activity"/>
    <property type="evidence" value="ECO:0007669"/>
    <property type="project" value="InterPro"/>
</dbReference>
<dbReference type="AlphaFoldDB" id="A0A5N5GS59"/>
<feature type="binding site" evidence="8">
    <location>
        <begin position="218"/>
        <end position="221"/>
    </location>
    <ligand>
        <name>substrate</name>
    </ligand>
</feature>
<evidence type="ECO:0000256" key="5">
    <source>
        <dbReference type="ARBA" id="ARBA00023239"/>
    </source>
</evidence>
<comment type="cofactor">
    <cofactor evidence="8">
        <name>Mg(2+)</name>
        <dbReference type="ChEBI" id="CHEBI:18420"/>
    </cofactor>
</comment>
<name>A0A5N5GS59_9ROSA</name>
<organism evidence="10 11">
    <name type="scientific">Pyrus ussuriensis x Pyrus communis</name>
    <dbReference type="NCBI Taxonomy" id="2448454"/>
    <lineage>
        <taxon>Eukaryota</taxon>
        <taxon>Viridiplantae</taxon>
        <taxon>Streptophyta</taxon>
        <taxon>Embryophyta</taxon>
        <taxon>Tracheophyta</taxon>
        <taxon>Spermatophyta</taxon>
        <taxon>Magnoliopsida</taxon>
        <taxon>eudicotyledons</taxon>
        <taxon>Gunneridae</taxon>
        <taxon>Pentapetalae</taxon>
        <taxon>rosids</taxon>
        <taxon>fabids</taxon>
        <taxon>Rosales</taxon>
        <taxon>Rosaceae</taxon>
        <taxon>Amygdaloideae</taxon>
        <taxon>Maleae</taxon>
        <taxon>Pyrus</taxon>
    </lineage>
</organism>
<evidence type="ECO:0000256" key="2">
    <source>
        <dbReference type="ARBA" id="ARBA00008621"/>
    </source>
</evidence>
<reference evidence="10 11" key="1">
    <citation type="submission" date="2019-09" db="EMBL/GenBank/DDBJ databases">
        <authorList>
            <person name="Ou C."/>
        </authorList>
    </citation>
    <scope>NUCLEOTIDE SEQUENCE [LARGE SCALE GENOMIC DNA]</scope>
    <source>
        <strain evidence="10">S2</strain>
        <tissue evidence="10">Leaf</tissue>
    </source>
</reference>
<evidence type="ECO:0000256" key="3">
    <source>
        <dbReference type="ARBA" id="ARBA00011233"/>
    </source>
</evidence>
<comment type="similarity">
    <text evidence="2 9">Belongs to the class II aldolase/RraA-like family.</text>
</comment>
<dbReference type="PANTHER" id="PTHR33254:SF4">
    <property type="entry name" value="4-HYDROXY-4-METHYL-2-OXOGLUTARATE ALDOLASE 3-RELATED"/>
    <property type="match status" value="1"/>
</dbReference>
<comment type="function">
    <text evidence="6 9">Catalyzes the aldol cleavage of 4-hydroxy-4-methyl-2-oxoglutarate (HMG) into 2 molecules of pyruvate. Also contains a secondary oxaloacetate (OAA) decarboxylase activity due to the common pyruvate enolate transition state formed following C-C bond cleavage in the retro-aldol and decarboxylation reactions.</text>
</comment>
<dbReference type="Proteomes" id="UP000327157">
    <property type="component" value="Chromosome 3"/>
</dbReference>
<dbReference type="EC" id="4.1.3.17" evidence="9"/>
<protein>
    <recommendedName>
        <fullName evidence="9">4-hydroxy-4-methyl-2-oxoglutarate aldolase</fullName>
        <shortName evidence="9">HMG aldolase</shortName>
        <ecNumber evidence="9">4.1.1.112</ecNumber>
        <ecNumber evidence="9">4.1.3.17</ecNumber>
    </recommendedName>
    <alternativeName>
        <fullName evidence="9">Oxaloacetate decarboxylase</fullName>
    </alternativeName>
</protein>